<dbReference type="GO" id="GO:0008137">
    <property type="term" value="F:NADH dehydrogenase (ubiquinone) activity"/>
    <property type="evidence" value="ECO:0007669"/>
    <property type="project" value="UniProtKB-EC"/>
</dbReference>
<comment type="function">
    <text evidence="1">Core subunit of the mitochondrial membrane respiratory chain NADH dehydrogenase (Complex I) that is believed to belong to the minimal assembly required for catalysis. Complex I functions in the transfer of electrons from NADH to the respiratory chain. The immediate electron acceptor for the enzyme is believed to be ubiquinone.</text>
</comment>
<evidence type="ECO:0000256" key="5">
    <source>
        <dbReference type="ARBA" id="ARBA00021008"/>
    </source>
</evidence>
<evidence type="ECO:0000256" key="4">
    <source>
        <dbReference type="ARBA" id="ARBA00012944"/>
    </source>
</evidence>
<keyword evidence="6" id="KW-0813">Transport</keyword>
<comment type="subcellular location">
    <subcellularLocation>
        <location evidence="2 18">Mitochondrion inner membrane</location>
        <topology evidence="2 18">Multi-pass membrane protein</topology>
    </subcellularLocation>
</comment>
<keyword evidence="12 18" id="KW-1133">Transmembrane helix</keyword>
<dbReference type="InterPro" id="IPR001750">
    <property type="entry name" value="ND/Mrp_TM"/>
</dbReference>
<evidence type="ECO:0000256" key="18">
    <source>
        <dbReference type="RuleBase" id="RU003403"/>
    </source>
</evidence>
<feature type="transmembrane region" description="Helical" evidence="18">
    <location>
        <begin position="191"/>
        <end position="214"/>
    </location>
</feature>
<keyword evidence="7 18" id="KW-0679">Respiratory chain</keyword>
<feature type="transmembrane region" description="Helical" evidence="18">
    <location>
        <begin position="226"/>
        <end position="243"/>
    </location>
</feature>
<evidence type="ECO:0000256" key="9">
    <source>
        <dbReference type="ARBA" id="ARBA00022792"/>
    </source>
</evidence>
<evidence type="ECO:0000256" key="15">
    <source>
        <dbReference type="ARBA" id="ARBA00023128"/>
    </source>
</evidence>
<evidence type="ECO:0000256" key="3">
    <source>
        <dbReference type="ARBA" id="ARBA00007012"/>
    </source>
</evidence>
<evidence type="ECO:0000256" key="8">
    <source>
        <dbReference type="ARBA" id="ARBA00022692"/>
    </source>
</evidence>
<accession>A0A343C5B1</accession>
<keyword evidence="9 18" id="KW-0999">Mitochondrion inner membrane</keyword>
<comment type="catalytic activity">
    <reaction evidence="17 18">
        <text>a ubiquinone + NADH + 5 H(+)(in) = a ubiquinol + NAD(+) + 4 H(+)(out)</text>
        <dbReference type="Rhea" id="RHEA:29091"/>
        <dbReference type="Rhea" id="RHEA-COMP:9565"/>
        <dbReference type="Rhea" id="RHEA-COMP:9566"/>
        <dbReference type="ChEBI" id="CHEBI:15378"/>
        <dbReference type="ChEBI" id="CHEBI:16389"/>
        <dbReference type="ChEBI" id="CHEBI:17976"/>
        <dbReference type="ChEBI" id="CHEBI:57540"/>
        <dbReference type="ChEBI" id="CHEBI:57945"/>
        <dbReference type="EC" id="7.1.1.2"/>
    </reaction>
</comment>
<gene>
    <name evidence="20" type="primary">nad2</name>
</gene>
<sequence>MLFFTTLIMGTLISISSNSWMGMWMGLEINLLSIIPLMNNNENSLSVEASLKYFITQAIASSIILMSIILMSLSFDIKILNTSYALMFNSALLTKMGAAPFHFWFPEVIEGLSWFNCMIMLTWQKIAPMVLISYNFNFPLFFSMIIIISMLISGIMGLSQISMRKILAYSSINHIAWMLAALFTIESNWTFYFTIYSIISINIIIILKILNIYYINQIIKPFKYSLSTKILFAFNFLSLGGLPPFLGFLPKWLTIQGLIETKFYFLSFVMVILTLLTLYYYIRLIFSALVLNTYKISFTEDSKNKKFWVLTVNFIAMISLTFCTLMFNFH</sequence>
<dbReference type="InterPro" id="IPR003917">
    <property type="entry name" value="NADH_UbQ_OxRdtase_chain2"/>
</dbReference>
<evidence type="ECO:0000256" key="10">
    <source>
        <dbReference type="ARBA" id="ARBA00022967"/>
    </source>
</evidence>
<keyword evidence="10 18" id="KW-1278">Translocase</keyword>
<name>A0A343C5B1_9COLE</name>
<feature type="transmembrane region" description="Helical" evidence="18">
    <location>
        <begin position="307"/>
        <end position="327"/>
    </location>
</feature>
<dbReference type="GO" id="GO:0006120">
    <property type="term" value="P:mitochondrial electron transport, NADH to ubiquinone"/>
    <property type="evidence" value="ECO:0007669"/>
    <property type="project" value="InterPro"/>
</dbReference>
<dbReference type="PRINTS" id="PR01436">
    <property type="entry name" value="NADHDHGNASE2"/>
</dbReference>
<evidence type="ECO:0000259" key="19">
    <source>
        <dbReference type="Pfam" id="PF00361"/>
    </source>
</evidence>
<keyword evidence="8 18" id="KW-0812">Transmembrane</keyword>
<dbReference type="PANTHER" id="PTHR46552">
    <property type="entry name" value="NADH-UBIQUINONE OXIDOREDUCTASE CHAIN 2"/>
    <property type="match status" value="1"/>
</dbReference>
<evidence type="ECO:0000256" key="11">
    <source>
        <dbReference type="ARBA" id="ARBA00022982"/>
    </source>
</evidence>
<evidence type="ECO:0000256" key="6">
    <source>
        <dbReference type="ARBA" id="ARBA00022448"/>
    </source>
</evidence>
<dbReference type="Pfam" id="PF00361">
    <property type="entry name" value="Proton_antipo_M"/>
    <property type="match status" value="1"/>
</dbReference>
<keyword evidence="11 18" id="KW-0249">Electron transport</keyword>
<keyword evidence="16 18" id="KW-0472">Membrane</keyword>
<dbReference type="EC" id="7.1.1.2" evidence="4 18"/>
<dbReference type="GO" id="GO:0005743">
    <property type="term" value="C:mitochondrial inner membrane"/>
    <property type="evidence" value="ECO:0007669"/>
    <property type="project" value="UniProtKB-SubCell"/>
</dbReference>
<protein>
    <recommendedName>
        <fullName evidence="5 18">NADH-ubiquinone oxidoreductase chain 2</fullName>
        <ecNumber evidence="4 18">7.1.1.2</ecNumber>
    </recommendedName>
</protein>
<feature type="transmembrane region" description="Helical" evidence="18">
    <location>
        <begin position="263"/>
        <end position="286"/>
    </location>
</feature>
<evidence type="ECO:0000256" key="14">
    <source>
        <dbReference type="ARBA" id="ARBA00023075"/>
    </source>
</evidence>
<evidence type="ECO:0000256" key="17">
    <source>
        <dbReference type="ARBA" id="ARBA00049551"/>
    </source>
</evidence>
<feature type="transmembrane region" description="Helical" evidence="18">
    <location>
        <begin position="53"/>
        <end position="73"/>
    </location>
</feature>
<evidence type="ECO:0000256" key="2">
    <source>
        <dbReference type="ARBA" id="ARBA00004448"/>
    </source>
</evidence>
<organism evidence="20">
    <name type="scientific">Thanatophilus sinuatus</name>
    <dbReference type="NCBI Taxonomy" id="414939"/>
    <lineage>
        <taxon>Eukaryota</taxon>
        <taxon>Metazoa</taxon>
        <taxon>Ecdysozoa</taxon>
        <taxon>Arthropoda</taxon>
        <taxon>Hexapoda</taxon>
        <taxon>Insecta</taxon>
        <taxon>Pterygota</taxon>
        <taxon>Neoptera</taxon>
        <taxon>Endopterygota</taxon>
        <taxon>Coleoptera</taxon>
        <taxon>Polyphaga</taxon>
        <taxon>Staphyliniformia</taxon>
        <taxon>Silphidae</taxon>
        <taxon>Silphinae</taxon>
        <taxon>Thanatophilus</taxon>
    </lineage>
</organism>
<evidence type="ECO:0000313" key="20">
    <source>
        <dbReference type="EMBL" id="ARH55217.1"/>
    </source>
</evidence>
<evidence type="ECO:0000256" key="12">
    <source>
        <dbReference type="ARBA" id="ARBA00022989"/>
    </source>
</evidence>
<proteinExistence type="inferred from homology"/>
<feature type="transmembrane region" description="Helical" evidence="18">
    <location>
        <begin position="166"/>
        <end position="185"/>
    </location>
</feature>
<comment type="function">
    <text evidence="18">Core subunit of the mitochondrial membrane respiratory chain NADH dehydrogenase (Complex I) which catalyzes electron transfer from NADH through the respiratory chain, using ubiquinone as an electron acceptor. Essential for the catalytic activity and assembly of complex I.</text>
</comment>
<dbReference type="PANTHER" id="PTHR46552:SF1">
    <property type="entry name" value="NADH-UBIQUINONE OXIDOREDUCTASE CHAIN 2"/>
    <property type="match status" value="1"/>
</dbReference>
<dbReference type="InterPro" id="IPR050175">
    <property type="entry name" value="Complex_I_Subunit_2"/>
</dbReference>
<feature type="transmembrane region" description="Helical" evidence="18">
    <location>
        <begin position="85"/>
        <end position="105"/>
    </location>
</feature>
<comment type="similarity">
    <text evidence="3 18">Belongs to the complex I subunit 2 family.</text>
</comment>
<evidence type="ECO:0000256" key="16">
    <source>
        <dbReference type="ARBA" id="ARBA00023136"/>
    </source>
</evidence>
<evidence type="ECO:0000256" key="7">
    <source>
        <dbReference type="ARBA" id="ARBA00022660"/>
    </source>
</evidence>
<evidence type="ECO:0000256" key="13">
    <source>
        <dbReference type="ARBA" id="ARBA00023027"/>
    </source>
</evidence>
<dbReference type="AlphaFoldDB" id="A0A343C5B1"/>
<reference evidence="20" key="1">
    <citation type="submission" date="2016-04" db="EMBL/GenBank/DDBJ databases">
        <title>Mitochondria of beetle species.</title>
        <authorList>
            <person name="Hunter A."/>
            <person name="Moriniere J."/>
            <person name="Tang P."/>
            <person name="Linard B."/>
            <person name="Crampton-Platt A."/>
            <person name="Vogler A.P."/>
        </authorList>
    </citation>
    <scope>NUCLEOTIDE SEQUENCE</scope>
</reference>
<dbReference type="EMBL" id="KX087354">
    <property type="protein sequence ID" value="ARH55217.1"/>
    <property type="molecule type" value="Genomic_DNA"/>
</dbReference>
<keyword evidence="13 18" id="KW-0520">NAD</keyword>
<geneLocation type="mitochondrion" evidence="20"/>
<keyword evidence="15 18" id="KW-0496">Mitochondrion</keyword>
<feature type="domain" description="NADH:quinone oxidoreductase/Mrp antiporter transmembrane" evidence="19">
    <location>
        <begin position="17"/>
        <end position="277"/>
    </location>
</feature>
<keyword evidence="14 18" id="KW-0830">Ubiquinone</keyword>
<feature type="transmembrane region" description="Helical" evidence="18">
    <location>
        <begin position="138"/>
        <end position="159"/>
    </location>
</feature>
<evidence type="ECO:0000256" key="1">
    <source>
        <dbReference type="ARBA" id="ARBA00003257"/>
    </source>
</evidence>